<accession>A0A1M5QUV6</accession>
<feature type="binding site" evidence="8">
    <location>
        <position position="102"/>
    </location>
    <ligand>
        <name>Fe cation</name>
        <dbReference type="ChEBI" id="CHEBI:24875"/>
    </ligand>
</feature>
<evidence type="ECO:0000313" key="9">
    <source>
        <dbReference type="EMBL" id="SHH17711.1"/>
    </source>
</evidence>
<dbReference type="PANTHER" id="PTHR33202:SF8">
    <property type="entry name" value="PEROXIDE-RESPONSIVE REPRESSOR PERR"/>
    <property type="match status" value="1"/>
</dbReference>
<feature type="binding site" evidence="7">
    <location>
        <position position="127"/>
    </location>
    <ligand>
        <name>Zn(2+)</name>
        <dbReference type="ChEBI" id="CHEBI:29105"/>
    </ligand>
</feature>
<protein>
    <submittedName>
        <fullName evidence="9">Fur family transcriptional regulator, peroxide stress response regulator</fullName>
    </submittedName>
</protein>
<dbReference type="CDD" id="cd07153">
    <property type="entry name" value="Fur_like"/>
    <property type="match status" value="1"/>
</dbReference>
<dbReference type="InterPro" id="IPR036390">
    <property type="entry name" value="WH_DNA-bd_sf"/>
</dbReference>
<dbReference type="InterPro" id="IPR036388">
    <property type="entry name" value="WH-like_DNA-bd_sf"/>
</dbReference>
<dbReference type="Pfam" id="PF01475">
    <property type="entry name" value="FUR"/>
    <property type="match status" value="1"/>
</dbReference>
<keyword evidence="5" id="KW-0238">DNA-binding</keyword>
<evidence type="ECO:0000256" key="2">
    <source>
        <dbReference type="ARBA" id="ARBA00022491"/>
    </source>
</evidence>
<name>A0A1M5QUV6_9BACT</name>
<dbReference type="SUPFAM" id="SSF46785">
    <property type="entry name" value="Winged helix' DNA-binding domain"/>
    <property type="match status" value="1"/>
</dbReference>
<evidence type="ECO:0000256" key="5">
    <source>
        <dbReference type="ARBA" id="ARBA00023125"/>
    </source>
</evidence>
<dbReference type="GO" id="GO:1900376">
    <property type="term" value="P:regulation of secondary metabolite biosynthetic process"/>
    <property type="evidence" value="ECO:0007669"/>
    <property type="project" value="TreeGrafter"/>
</dbReference>
<dbReference type="AlphaFoldDB" id="A0A1M5QUV6"/>
<dbReference type="GO" id="GO:0000976">
    <property type="term" value="F:transcription cis-regulatory region binding"/>
    <property type="evidence" value="ECO:0007669"/>
    <property type="project" value="TreeGrafter"/>
</dbReference>
<dbReference type="GO" id="GO:0003700">
    <property type="term" value="F:DNA-binding transcription factor activity"/>
    <property type="evidence" value="ECO:0007669"/>
    <property type="project" value="InterPro"/>
</dbReference>
<comment type="similarity">
    <text evidence="1">Belongs to the Fur family.</text>
</comment>
<keyword evidence="7" id="KW-0479">Metal-binding</keyword>
<sequence length="135" mass="15917">MKEIIEILSRFGIKPTLQRIHILKIILKYRNHLNADEVFKLVQEEHLTISRATIYNTLNLFSKKGLLKEIVTPESVRYDYIEKPHNHFYCEKCKRIYDIEEELPISNINKVDGHLVKKVQYYLVGICKNCLNGGE</sequence>
<keyword evidence="8" id="KW-0408">Iron</keyword>
<evidence type="ECO:0000256" key="1">
    <source>
        <dbReference type="ARBA" id="ARBA00007957"/>
    </source>
</evidence>
<feature type="binding site" evidence="7">
    <location>
        <position position="93"/>
    </location>
    <ligand>
        <name>Zn(2+)</name>
        <dbReference type="ChEBI" id="CHEBI:29105"/>
    </ligand>
</feature>
<feature type="binding site" evidence="7">
    <location>
        <position position="130"/>
    </location>
    <ligand>
        <name>Zn(2+)</name>
        <dbReference type="ChEBI" id="CHEBI:29105"/>
    </ligand>
</feature>
<gene>
    <name evidence="9" type="ORF">SAMN02745199_0152</name>
</gene>
<evidence type="ECO:0000256" key="6">
    <source>
        <dbReference type="ARBA" id="ARBA00023163"/>
    </source>
</evidence>
<organism evidence="9 10">
    <name type="scientific">Thermosipho atlanticus DSM 15807</name>
    <dbReference type="NCBI Taxonomy" id="1123380"/>
    <lineage>
        <taxon>Bacteria</taxon>
        <taxon>Thermotogati</taxon>
        <taxon>Thermotogota</taxon>
        <taxon>Thermotogae</taxon>
        <taxon>Thermotogales</taxon>
        <taxon>Fervidobacteriaceae</taxon>
        <taxon>Thermosipho</taxon>
    </lineage>
</organism>
<keyword evidence="6" id="KW-0804">Transcription</keyword>
<dbReference type="RefSeq" id="WP_073071056.1">
    <property type="nucleotide sequence ID" value="NZ_FQXN01000001.1"/>
</dbReference>
<dbReference type="InterPro" id="IPR043135">
    <property type="entry name" value="Fur_C"/>
</dbReference>
<evidence type="ECO:0000256" key="4">
    <source>
        <dbReference type="ARBA" id="ARBA00023015"/>
    </source>
</evidence>
<dbReference type="InterPro" id="IPR002481">
    <property type="entry name" value="FUR"/>
</dbReference>
<feature type="binding site" evidence="7">
    <location>
        <position position="90"/>
    </location>
    <ligand>
        <name>Zn(2+)</name>
        <dbReference type="ChEBI" id="CHEBI:29105"/>
    </ligand>
</feature>
<dbReference type="EMBL" id="FQXN01000001">
    <property type="protein sequence ID" value="SHH17711.1"/>
    <property type="molecule type" value="Genomic_DNA"/>
</dbReference>
<dbReference type="GO" id="GO:0045892">
    <property type="term" value="P:negative regulation of DNA-templated transcription"/>
    <property type="evidence" value="ECO:0007669"/>
    <property type="project" value="TreeGrafter"/>
</dbReference>
<keyword evidence="10" id="KW-1185">Reference proteome</keyword>
<dbReference type="Gene3D" id="3.30.1490.190">
    <property type="match status" value="1"/>
</dbReference>
<evidence type="ECO:0000256" key="8">
    <source>
        <dbReference type="PIRSR" id="PIRSR602481-2"/>
    </source>
</evidence>
<evidence type="ECO:0000313" key="10">
    <source>
        <dbReference type="Proteomes" id="UP000242592"/>
    </source>
</evidence>
<dbReference type="GO" id="GO:0008270">
    <property type="term" value="F:zinc ion binding"/>
    <property type="evidence" value="ECO:0007669"/>
    <property type="project" value="TreeGrafter"/>
</dbReference>
<dbReference type="PANTHER" id="PTHR33202">
    <property type="entry name" value="ZINC UPTAKE REGULATION PROTEIN"/>
    <property type="match status" value="1"/>
</dbReference>
<proteinExistence type="inferred from homology"/>
<comment type="cofactor">
    <cofactor evidence="8">
        <name>Mn(2+)</name>
        <dbReference type="ChEBI" id="CHEBI:29035"/>
    </cofactor>
    <cofactor evidence="8">
        <name>Fe(2+)</name>
        <dbReference type="ChEBI" id="CHEBI:29033"/>
    </cofactor>
    <text evidence="8">Binds 1 Mn(2+) or Fe(2+) ion per subunit.</text>
</comment>
<keyword evidence="4" id="KW-0805">Transcription regulation</keyword>
<comment type="cofactor">
    <cofactor evidence="7">
        <name>Zn(2+)</name>
        <dbReference type="ChEBI" id="CHEBI:29105"/>
    </cofactor>
    <text evidence="7">Binds 1 zinc ion per subunit.</text>
</comment>
<keyword evidence="3 7" id="KW-0862">Zinc</keyword>
<evidence type="ECO:0000256" key="7">
    <source>
        <dbReference type="PIRSR" id="PIRSR602481-1"/>
    </source>
</evidence>
<reference evidence="10" key="1">
    <citation type="submission" date="2016-11" db="EMBL/GenBank/DDBJ databases">
        <authorList>
            <person name="Varghese N."/>
            <person name="Submissions S."/>
        </authorList>
    </citation>
    <scope>NUCLEOTIDE SEQUENCE [LARGE SCALE GENOMIC DNA]</scope>
    <source>
        <strain evidence="10">DSM 15807</strain>
    </source>
</reference>
<keyword evidence="2" id="KW-0678">Repressor</keyword>
<dbReference type="OrthoDB" id="8659436at2"/>
<dbReference type="Proteomes" id="UP000242592">
    <property type="component" value="Unassembled WGS sequence"/>
</dbReference>
<evidence type="ECO:0000256" key="3">
    <source>
        <dbReference type="ARBA" id="ARBA00022833"/>
    </source>
</evidence>
<dbReference type="Gene3D" id="1.10.10.10">
    <property type="entry name" value="Winged helix-like DNA-binding domain superfamily/Winged helix DNA-binding domain"/>
    <property type="match status" value="1"/>
</dbReference>
<dbReference type="STRING" id="1123380.SAMN02745199_0152"/>